<reference evidence="1 2" key="1">
    <citation type="submission" date="2017-06" db="EMBL/GenBank/DDBJ databases">
        <authorList>
            <person name="Kim H.J."/>
            <person name="Triplett B.A."/>
        </authorList>
    </citation>
    <scope>NUCLEOTIDE SEQUENCE [LARGE SCALE GENOMIC DNA]</scope>
    <source>
        <strain evidence="1 2">DSM 19307</strain>
    </source>
</reference>
<evidence type="ECO:0008006" key="3">
    <source>
        <dbReference type="Google" id="ProtNLM"/>
    </source>
</evidence>
<evidence type="ECO:0000313" key="1">
    <source>
        <dbReference type="EMBL" id="SNT25244.1"/>
    </source>
</evidence>
<sequence>MRGKLLSVIVFFFVLACSEEDLPGGIYHYQVERLLSGESGTKVWSEVVNSSDCADSVKLYFELVNDSIDISQINPGATCVFLDTIYLGRANASKFSESDLFTDSLIFSNGDFWIVKGITSKMLSIFRDESKIDYLAD</sequence>
<dbReference type="AlphaFoldDB" id="A0A239L6U5"/>
<evidence type="ECO:0000313" key="2">
    <source>
        <dbReference type="Proteomes" id="UP000198393"/>
    </source>
</evidence>
<dbReference type="RefSeq" id="WP_089357659.1">
    <property type="nucleotide sequence ID" value="NZ_FZPD01000005.1"/>
</dbReference>
<gene>
    <name evidence="1" type="ORF">SAMN05421640_2963</name>
</gene>
<dbReference type="Proteomes" id="UP000198393">
    <property type="component" value="Unassembled WGS sequence"/>
</dbReference>
<dbReference type="PROSITE" id="PS51257">
    <property type="entry name" value="PROKAR_LIPOPROTEIN"/>
    <property type="match status" value="1"/>
</dbReference>
<name>A0A239L6U5_EKHLU</name>
<accession>A0A239L6U5</accession>
<organism evidence="1 2">
    <name type="scientific">Ekhidna lutea</name>
    <dbReference type="NCBI Taxonomy" id="447679"/>
    <lineage>
        <taxon>Bacteria</taxon>
        <taxon>Pseudomonadati</taxon>
        <taxon>Bacteroidota</taxon>
        <taxon>Cytophagia</taxon>
        <taxon>Cytophagales</taxon>
        <taxon>Reichenbachiellaceae</taxon>
        <taxon>Ekhidna</taxon>
    </lineage>
</organism>
<proteinExistence type="predicted"/>
<protein>
    <recommendedName>
        <fullName evidence="3">Lipoprotein</fullName>
    </recommendedName>
</protein>
<dbReference type="EMBL" id="FZPD01000005">
    <property type="protein sequence ID" value="SNT25244.1"/>
    <property type="molecule type" value="Genomic_DNA"/>
</dbReference>
<keyword evidence="2" id="KW-1185">Reference proteome</keyword>